<sequence length="679" mass="74166">MSAQLSQNLLLTVPLAPLAGAVVAGFFGKAVGRRGAHMATILGVLVAFVISAMTLYSVAVDGARFNATVYEWMVLGPLKMEVGFLIDGLTAMMMCVVTFVSLMVHIYTIGYMEEDPGYQRFFSYISLFTFSMLMLVMSNNMLQLFFGWEAVGLVSYLLIGFWYTKPSAIFANMKAFLVNRVGDFGFILGIGLLVAYGGSLNYAETFAKADALSKLTFPGTDWALLTVACICLFIGAMGKSAQFPLHVWLPDSMEGPTPISALIHAATMVTAGIFMVARMSPLFELSDTALNFVLVIGAITALFMGFLGIIQNDIKRVVAYSTLSQLGYMTVALGASAYSVAVFHLMTHAFFKALLFLGAGSVIIGMHHDQDIRNMGGLRKYMPITWITSLLGSLALIGTPLFSGFYSKDSIIEAVHASHLPGAGFAYFAVIVGVFVTAFYSFRMYFLVFHGKEHFHHKPFPPEDDGAHGHDDHHDHTPHESPAVVWVPLVLLAIPSVVIGFMTIQPMLFGDFFKDAIFVNEHLHPAMEELAHDFHGAAAMALHGLKSLPFWLALGGVVTAYVFYMVAPAIPAALAKVLRPVVVILENKYYMDWINENILARLARAIGVGLWKGGDAGLIDGLIINGSARTVGGIAGLVRRVQTGYLYWYALVMILGVMGLMTWQLWPYIKPHFNALFGL</sequence>
<feature type="transmembrane region" description="Helical" evidence="7">
    <location>
        <begin position="6"/>
        <end position="27"/>
    </location>
</feature>
<name>A0ABS8XKR9_9BURK</name>
<keyword evidence="11" id="KW-1185">Reference proteome</keyword>
<comment type="subcellular location">
    <subcellularLocation>
        <location evidence="1">Endomembrane system</location>
        <topology evidence="1">Multi-pass membrane protein</topology>
    </subcellularLocation>
    <subcellularLocation>
        <location evidence="5">Membrane</location>
        <topology evidence="5">Multi-pass membrane protein</topology>
    </subcellularLocation>
</comment>
<dbReference type="Pfam" id="PF00662">
    <property type="entry name" value="Proton_antipo_N"/>
    <property type="match status" value="1"/>
</dbReference>
<evidence type="ECO:0000259" key="8">
    <source>
        <dbReference type="Pfam" id="PF00361"/>
    </source>
</evidence>
<feature type="transmembrane region" description="Helical" evidence="7">
    <location>
        <begin position="483"/>
        <end position="504"/>
    </location>
</feature>
<dbReference type="PRINTS" id="PR01434">
    <property type="entry name" value="NADHDHGNASE5"/>
</dbReference>
<accession>A0ABS8XKR9</accession>
<feature type="domain" description="NADH:quinone oxidoreductase/Mrp antiporter transmembrane" evidence="8">
    <location>
        <begin position="138"/>
        <end position="421"/>
    </location>
</feature>
<dbReference type="EMBL" id="JAJTWT010000011">
    <property type="protein sequence ID" value="MCE4539860.1"/>
    <property type="molecule type" value="Genomic_DNA"/>
</dbReference>
<feature type="domain" description="NADH-Ubiquinone oxidoreductase (complex I) chain 5 N-terminal" evidence="9">
    <location>
        <begin position="72"/>
        <end position="122"/>
    </location>
</feature>
<dbReference type="Proteomes" id="UP001201463">
    <property type="component" value="Unassembled WGS sequence"/>
</dbReference>
<evidence type="ECO:0000256" key="6">
    <source>
        <dbReference type="SAM" id="MobiDB-lite"/>
    </source>
</evidence>
<dbReference type="InterPro" id="IPR001750">
    <property type="entry name" value="ND/Mrp_TM"/>
</dbReference>
<dbReference type="PRINTS" id="PR01435">
    <property type="entry name" value="NPOXDRDTASE5"/>
</dbReference>
<feature type="transmembrane region" description="Helical" evidence="7">
    <location>
        <begin position="646"/>
        <end position="666"/>
    </location>
</feature>
<feature type="transmembrane region" description="Helical" evidence="7">
    <location>
        <begin position="121"/>
        <end position="138"/>
    </location>
</feature>
<dbReference type="Gene3D" id="1.20.5.2700">
    <property type="match status" value="1"/>
</dbReference>
<feature type="transmembrane region" description="Helical" evidence="7">
    <location>
        <begin position="289"/>
        <end position="310"/>
    </location>
</feature>
<evidence type="ECO:0000256" key="5">
    <source>
        <dbReference type="RuleBase" id="RU000320"/>
    </source>
</evidence>
<comment type="caution">
    <text evidence="10">The sequence shown here is derived from an EMBL/GenBank/DDBJ whole genome shotgun (WGS) entry which is preliminary data.</text>
</comment>
<feature type="region of interest" description="Disordered" evidence="6">
    <location>
        <begin position="460"/>
        <end position="479"/>
    </location>
</feature>
<evidence type="ECO:0000256" key="4">
    <source>
        <dbReference type="ARBA" id="ARBA00023136"/>
    </source>
</evidence>
<dbReference type="NCBIfam" id="TIGR01974">
    <property type="entry name" value="NDH_I_L"/>
    <property type="match status" value="1"/>
</dbReference>
<dbReference type="InterPro" id="IPR018393">
    <property type="entry name" value="NADHpl_OxRdtase_5_subgr"/>
</dbReference>
<evidence type="ECO:0000313" key="10">
    <source>
        <dbReference type="EMBL" id="MCE4539860.1"/>
    </source>
</evidence>
<feature type="transmembrane region" description="Helical" evidence="7">
    <location>
        <begin position="259"/>
        <end position="277"/>
    </location>
</feature>
<keyword evidence="2 5" id="KW-0812">Transmembrane</keyword>
<reference evidence="10 11" key="1">
    <citation type="submission" date="2021-12" db="EMBL/GenBank/DDBJ databases">
        <title>Genome seq of p7.</title>
        <authorList>
            <person name="Seo T."/>
        </authorList>
    </citation>
    <scope>NUCLEOTIDE SEQUENCE [LARGE SCALE GENOMIC DNA]</scope>
    <source>
        <strain evidence="10 11">P7</strain>
    </source>
</reference>
<dbReference type="PANTHER" id="PTHR42829">
    <property type="entry name" value="NADH-UBIQUINONE OXIDOREDUCTASE CHAIN 5"/>
    <property type="match status" value="1"/>
</dbReference>
<feature type="transmembrane region" description="Helical" evidence="7">
    <location>
        <begin position="39"/>
        <end position="59"/>
    </location>
</feature>
<dbReference type="RefSeq" id="WP_233394379.1">
    <property type="nucleotide sequence ID" value="NZ_JAJTWT010000011.1"/>
</dbReference>
<feature type="transmembrane region" description="Helical" evidence="7">
    <location>
        <begin position="345"/>
        <end position="364"/>
    </location>
</feature>
<evidence type="ECO:0000313" key="11">
    <source>
        <dbReference type="Proteomes" id="UP001201463"/>
    </source>
</evidence>
<feature type="transmembrane region" description="Helical" evidence="7">
    <location>
        <begin position="317"/>
        <end position="339"/>
    </location>
</feature>
<protein>
    <submittedName>
        <fullName evidence="10">NADH-quinone oxidoreductase subunit L</fullName>
    </submittedName>
</protein>
<keyword evidence="4 7" id="KW-0472">Membrane</keyword>
<feature type="transmembrane region" description="Helical" evidence="7">
    <location>
        <begin position="82"/>
        <end position="109"/>
    </location>
</feature>
<evidence type="ECO:0000256" key="1">
    <source>
        <dbReference type="ARBA" id="ARBA00004127"/>
    </source>
</evidence>
<evidence type="ECO:0000259" key="9">
    <source>
        <dbReference type="Pfam" id="PF00662"/>
    </source>
</evidence>
<gene>
    <name evidence="10" type="primary">nuoL</name>
    <name evidence="10" type="ORF">LXT12_21655</name>
</gene>
<feature type="transmembrane region" description="Helical" evidence="7">
    <location>
        <begin position="550"/>
        <end position="570"/>
    </location>
</feature>
<dbReference type="InterPro" id="IPR003945">
    <property type="entry name" value="NU5C-like"/>
</dbReference>
<organism evidence="10 11">
    <name type="scientific">Pelomonas caseinilytica</name>
    <dbReference type="NCBI Taxonomy" id="2906763"/>
    <lineage>
        <taxon>Bacteria</taxon>
        <taxon>Pseudomonadati</taxon>
        <taxon>Pseudomonadota</taxon>
        <taxon>Betaproteobacteria</taxon>
        <taxon>Burkholderiales</taxon>
        <taxon>Sphaerotilaceae</taxon>
        <taxon>Roseateles</taxon>
    </lineage>
</organism>
<evidence type="ECO:0000256" key="3">
    <source>
        <dbReference type="ARBA" id="ARBA00022989"/>
    </source>
</evidence>
<dbReference type="NCBIfam" id="NF005141">
    <property type="entry name" value="PRK06590.1"/>
    <property type="match status" value="1"/>
</dbReference>
<feature type="transmembrane region" description="Helical" evidence="7">
    <location>
        <begin position="184"/>
        <end position="202"/>
    </location>
</feature>
<feature type="transmembrane region" description="Helical" evidence="7">
    <location>
        <begin position="144"/>
        <end position="163"/>
    </location>
</feature>
<dbReference type="Pfam" id="PF00361">
    <property type="entry name" value="Proton_antipo_M"/>
    <property type="match status" value="1"/>
</dbReference>
<dbReference type="InterPro" id="IPR001516">
    <property type="entry name" value="Proton_antipo_N"/>
</dbReference>
<evidence type="ECO:0000256" key="7">
    <source>
        <dbReference type="SAM" id="Phobius"/>
    </source>
</evidence>
<feature type="transmembrane region" description="Helical" evidence="7">
    <location>
        <begin position="384"/>
        <end position="405"/>
    </location>
</feature>
<feature type="transmembrane region" description="Helical" evidence="7">
    <location>
        <begin position="222"/>
        <end position="238"/>
    </location>
</feature>
<dbReference type="PANTHER" id="PTHR42829:SF2">
    <property type="entry name" value="NADH-UBIQUINONE OXIDOREDUCTASE CHAIN 5"/>
    <property type="match status" value="1"/>
</dbReference>
<feature type="transmembrane region" description="Helical" evidence="7">
    <location>
        <begin position="425"/>
        <end position="448"/>
    </location>
</feature>
<proteinExistence type="predicted"/>
<evidence type="ECO:0000256" key="2">
    <source>
        <dbReference type="ARBA" id="ARBA00022692"/>
    </source>
</evidence>
<feature type="compositionally biased region" description="Basic and acidic residues" evidence="6">
    <location>
        <begin position="465"/>
        <end position="479"/>
    </location>
</feature>
<keyword evidence="3 7" id="KW-1133">Transmembrane helix</keyword>